<organism evidence="1">
    <name type="scientific">Dunaliella tertiolecta</name>
    <name type="common">Green alga</name>
    <dbReference type="NCBI Taxonomy" id="3047"/>
    <lineage>
        <taxon>Eukaryota</taxon>
        <taxon>Viridiplantae</taxon>
        <taxon>Chlorophyta</taxon>
        <taxon>core chlorophytes</taxon>
        <taxon>Chlorophyceae</taxon>
        <taxon>CS clade</taxon>
        <taxon>Chlamydomonadales</taxon>
        <taxon>Dunaliellaceae</taxon>
        <taxon>Dunaliella</taxon>
    </lineage>
</organism>
<reference evidence="1" key="1">
    <citation type="submission" date="2021-01" db="EMBL/GenBank/DDBJ databases">
        <authorList>
            <person name="Corre E."/>
            <person name="Pelletier E."/>
            <person name="Niang G."/>
            <person name="Scheremetjew M."/>
            <person name="Finn R."/>
            <person name="Kale V."/>
            <person name="Holt S."/>
            <person name="Cochrane G."/>
            <person name="Meng A."/>
            <person name="Brown T."/>
            <person name="Cohen L."/>
        </authorList>
    </citation>
    <scope>NUCLEOTIDE SEQUENCE</scope>
    <source>
        <strain evidence="1">CCMP1320</strain>
    </source>
</reference>
<accession>A0A7S3QXU4</accession>
<dbReference type="AlphaFoldDB" id="A0A7S3QXU4"/>
<dbReference type="EMBL" id="HBIP01019826">
    <property type="protein sequence ID" value="CAE0496696.1"/>
    <property type="molecule type" value="Transcribed_RNA"/>
</dbReference>
<name>A0A7S3QXU4_DUNTE</name>
<protein>
    <submittedName>
        <fullName evidence="1">Uncharacterized protein</fullName>
    </submittedName>
</protein>
<proteinExistence type="predicted"/>
<gene>
    <name evidence="1" type="ORF">DTER00134_LOCUS11769</name>
</gene>
<evidence type="ECO:0000313" key="1">
    <source>
        <dbReference type="EMBL" id="CAE0496696.1"/>
    </source>
</evidence>
<sequence length="103" mass="11551">MIEGLIPGPTCATLRLLVVHSTNAVHMYPKCQQALAKKGILPKNILFFSQQESTSIVDVQDGAEPPFFTQHFLAWDTHKRATIPDVYKEKLKQQEAGKQEESS</sequence>